<dbReference type="PROSITE" id="PS00198">
    <property type="entry name" value="4FE4S_FER_1"/>
    <property type="match status" value="1"/>
</dbReference>
<evidence type="ECO:0000256" key="5">
    <source>
        <dbReference type="ARBA" id="ARBA00022982"/>
    </source>
</evidence>
<dbReference type="AlphaFoldDB" id="A0A1N6NAM4"/>
<evidence type="ECO:0000256" key="6">
    <source>
        <dbReference type="ARBA" id="ARBA00023004"/>
    </source>
</evidence>
<dbReference type="SUPFAM" id="SSF142019">
    <property type="entry name" value="Nqo1 FMN-binding domain-like"/>
    <property type="match status" value="1"/>
</dbReference>
<dbReference type="InterPro" id="IPR017900">
    <property type="entry name" value="4Fe4S_Fe_S_CS"/>
</dbReference>
<dbReference type="InterPro" id="IPR010208">
    <property type="entry name" value="Ion_transpt_RnfC/RsxC"/>
</dbReference>
<keyword evidence="7" id="KW-0411">Iron-sulfur</keyword>
<dbReference type="OrthoDB" id="358646at2"/>
<dbReference type="Gene3D" id="3.40.50.11540">
    <property type="entry name" value="NADH-ubiquinone oxidoreductase 51kDa subunit"/>
    <property type="match status" value="1"/>
</dbReference>
<dbReference type="GO" id="GO:0016020">
    <property type="term" value="C:membrane"/>
    <property type="evidence" value="ECO:0007669"/>
    <property type="project" value="InterPro"/>
</dbReference>
<keyword evidence="6" id="KW-0408">Iron</keyword>
<protein>
    <submittedName>
        <fullName evidence="9">Electron transport complex protein RnfC</fullName>
    </submittedName>
</protein>
<dbReference type="Pfam" id="PF13375">
    <property type="entry name" value="RnfC_N"/>
    <property type="match status" value="1"/>
</dbReference>
<keyword evidence="3" id="KW-0479">Metal-binding</keyword>
<gene>
    <name evidence="9" type="ORF">SAMN05920897_101157</name>
</gene>
<accession>A0A1N6NAM4</accession>
<dbReference type="InterPro" id="IPR037225">
    <property type="entry name" value="Nuo51_FMN-bd_sf"/>
</dbReference>
<evidence type="ECO:0000259" key="8">
    <source>
        <dbReference type="PROSITE" id="PS51379"/>
    </source>
</evidence>
<dbReference type="GO" id="GO:0051539">
    <property type="term" value="F:4 iron, 4 sulfur cluster binding"/>
    <property type="evidence" value="ECO:0007669"/>
    <property type="project" value="UniProtKB-KW"/>
</dbReference>
<keyword evidence="5" id="KW-0249">Electron transport</keyword>
<dbReference type="InterPro" id="IPR026902">
    <property type="entry name" value="RnfC_N"/>
</dbReference>
<evidence type="ECO:0000256" key="2">
    <source>
        <dbReference type="ARBA" id="ARBA00022485"/>
    </source>
</evidence>
<dbReference type="Gene3D" id="3.30.70.20">
    <property type="match status" value="1"/>
</dbReference>
<dbReference type="Proteomes" id="UP000186400">
    <property type="component" value="Unassembled WGS sequence"/>
</dbReference>
<dbReference type="EMBL" id="FTMS01000001">
    <property type="protein sequence ID" value="SIP89129.1"/>
    <property type="molecule type" value="Genomic_DNA"/>
</dbReference>
<dbReference type="SUPFAM" id="SSF46548">
    <property type="entry name" value="alpha-helical ferredoxin"/>
    <property type="match status" value="1"/>
</dbReference>
<keyword evidence="10" id="KW-1185">Reference proteome</keyword>
<dbReference type="PANTHER" id="PTHR43034">
    <property type="entry name" value="ION-TRANSLOCATING OXIDOREDUCTASE COMPLEX SUBUNIT C"/>
    <property type="match status" value="1"/>
</dbReference>
<evidence type="ECO:0000256" key="7">
    <source>
        <dbReference type="ARBA" id="ARBA00023014"/>
    </source>
</evidence>
<dbReference type="InterPro" id="IPR017896">
    <property type="entry name" value="4Fe4S_Fe-S-bd"/>
</dbReference>
<sequence>MGSINIGMRGIRGKAVRERSVSRVGVGGIRPLREERQLEGGFWNAAVPAVCVVPLQQHAGSLVSPLVRRGDQVREEMPIADGSGRFALPVHAPVPGRVATVGMTELLDGTRSLAVKIELSGEFDRLGRQREENEWEGLEPEELRGLVRNAGIILSGRSPVPLHLYLRRGWDVVPPVVVLDMAETEPYMTANREIAIHYAREVLTGFQIAARIARAERWHIVAVRGDRGACRAVRQASAGTAWRKTLRIHRVARRYPANLEEQIRRKVLSYRALREESGTVLVIDPAAALAVYEAVVLGKPQTDQVVAVGGGAVKRPAHVRVKVGTPVADIFAECGALRSAPARIIAGGPLTGRAIHNIEAPLPKGVSALLALTHEDVRAGAEMACLSCGACLRACPAGIFPVQVCNVLAEGPGGEAASDLMRCVECGLCAHVCPSRIPLVERLRRGKRMQRKHAEGWL</sequence>
<keyword evidence="1" id="KW-0813">Transport</keyword>
<dbReference type="RefSeq" id="WP_083943620.1">
    <property type="nucleotide sequence ID" value="NZ_FTMS01000001.1"/>
</dbReference>
<name>A0A1N6NAM4_9SPIO</name>
<dbReference type="Pfam" id="PF01512">
    <property type="entry name" value="Complex1_51K"/>
    <property type="match status" value="1"/>
</dbReference>
<dbReference type="Pfam" id="PF12838">
    <property type="entry name" value="Fer4_7"/>
    <property type="match status" value="1"/>
</dbReference>
<dbReference type="GO" id="GO:0009055">
    <property type="term" value="F:electron transfer activity"/>
    <property type="evidence" value="ECO:0007669"/>
    <property type="project" value="InterPro"/>
</dbReference>
<dbReference type="PANTHER" id="PTHR43034:SF2">
    <property type="entry name" value="ION-TRANSLOCATING OXIDOREDUCTASE COMPLEX SUBUNIT C"/>
    <property type="match status" value="1"/>
</dbReference>
<dbReference type="PROSITE" id="PS51379">
    <property type="entry name" value="4FE4S_FER_2"/>
    <property type="match status" value="2"/>
</dbReference>
<evidence type="ECO:0000256" key="1">
    <source>
        <dbReference type="ARBA" id="ARBA00022448"/>
    </source>
</evidence>
<reference evidence="9 10" key="1">
    <citation type="submission" date="2017-01" db="EMBL/GenBank/DDBJ databases">
        <authorList>
            <person name="Mah S.A."/>
            <person name="Swanson W.J."/>
            <person name="Moy G.W."/>
            <person name="Vacquier V.D."/>
        </authorList>
    </citation>
    <scope>NUCLEOTIDE SEQUENCE [LARGE SCALE GENOMIC DNA]</scope>
    <source>
        <strain evidence="9 10">ASpG1</strain>
    </source>
</reference>
<dbReference type="STRING" id="159291.SAMN05920897_101157"/>
<organism evidence="9 10">
    <name type="scientific">Alkalispirochaeta americana</name>
    <dbReference type="NCBI Taxonomy" id="159291"/>
    <lineage>
        <taxon>Bacteria</taxon>
        <taxon>Pseudomonadati</taxon>
        <taxon>Spirochaetota</taxon>
        <taxon>Spirochaetia</taxon>
        <taxon>Spirochaetales</taxon>
        <taxon>Spirochaetaceae</taxon>
        <taxon>Alkalispirochaeta</taxon>
    </lineage>
</organism>
<proteinExistence type="predicted"/>
<keyword evidence="4" id="KW-0677">Repeat</keyword>
<feature type="domain" description="4Fe-4S ferredoxin-type" evidence="8">
    <location>
        <begin position="414"/>
        <end position="443"/>
    </location>
</feature>
<evidence type="ECO:0000313" key="9">
    <source>
        <dbReference type="EMBL" id="SIP89129.1"/>
    </source>
</evidence>
<evidence type="ECO:0000313" key="10">
    <source>
        <dbReference type="Proteomes" id="UP000186400"/>
    </source>
</evidence>
<dbReference type="NCBIfam" id="TIGR01945">
    <property type="entry name" value="rnfC"/>
    <property type="match status" value="1"/>
</dbReference>
<dbReference type="InterPro" id="IPR011538">
    <property type="entry name" value="Nuo51_FMN-bd"/>
</dbReference>
<dbReference type="Pfam" id="PF11973">
    <property type="entry name" value="NQRA_SLBB"/>
    <property type="match status" value="1"/>
</dbReference>
<keyword evidence="2" id="KW-0004">4Fe-4S</keyword>
<dbReference type="GO" id="GO:0046872">
    <property type="term" value="F:metal ion binding"/>
    <property type="evidence" value="ECO:0007669"/>
    <property type="project" value="UniProtKB-KW"/>
</dbReference>
<feature type="domain" description="4Fe-4S ferredoxin-type" evidence="8">
    <location>
        <begin position="375"/>
        <end position="405"/>
    </location>
</feature>
<evidence type="ECO:0000256" key="4">
    <source>
        <dbReference type="ARBA" id="ARBA00022737"/>
    </source>
</evidence>
<dbReference type="InterPro" id="IPR022615">
    <property type="entry name" value="NqrA_C_domain"/>
</dbReference>
<dbReference type="GO" id="GO:0016655">
    <property type="term" value="F:oxidoreductase activity, acting on NAD(P)H, quinone or similar compound as acceptor"/>
    <property type="evidence" value="ECO:0007669"/>
    <property type="project" value="InterPro"/>
</dbReference>
<evidence type="ECO:0000256" key="3">
    <source>
        <dbReference type="ARBA" id="ARBA00022723"/>
    </source>
</evidence>